<keyword evidence="2" id="KW-1185">Reference proteome</keyword>
<gene>
    <name evidence="1" type="ORF">J2S07_002256</name>
</gene>
<proteinExistence type="predicted"/>
<dbReference type="Proteomes" id="UP001231362">
    <property type="component" value="Unassembled WGS sequence"/>
</dbReference>
<name>A0ABT9V4S3_9BACL</name>
<sequence>MKDWKITLEYRAERNYIAIRLWRVIHVTNFIERIDFSIY</sequence>
<reference evidence="1 2" key="1">
    <citation type="submission" date="2023-07" db="EMBL/GenBank/DDBJ databases">
        <title>Genomic Encyclopedia of Type Strains, Phase IV (KMG-IV): sequencing the most valuable type-strain genomes for metagenomic binning, comparative biology and taxonomic classification.</title>
        <authorList>
            <person name="Goeker M."/>
        </authorList>
    </citation>
    <scope>NUCLEOTIDE SEQUENCE [LARGE SCALE GENOMIC DNA]</scope>
    <source>
        <strain evidence="1 2">DSM 23948</strain>
    </source>
</reference>
<organism evidence="1 2">
    <name type="scientific">Anoxybacillus andreesenii</name>
    <dbReference type="NCBI Taxonomy" id="1325932"/>
    <lineage>
        <taxon>Bacteria</taxon>
        <taxon>Bacillati</taxon>
        <taxon>Bacillota</taxon>
        <taxon>Bacilli</taxon>
        <taxon>Bacillales</taxon>
        <taxon>Anoxybacillaceae</taxon>
        <taxon>Anoxybacillus</taxon>
    </lineage>
</organism>
<protein>
    <submittedName>
        <fullName evidence="1">Uncharacterized protein</fullName>
    </submittedName>
</protein>
<evidence type="ECO:0000313" key="1">
    <source>
        <dbReference type="EMBL" id="MDQ0155938.1"/>
    </source>
</evidence>
<comment type="caution">
    <text evidence="1">The sequence shown here is derived from an EMBL/GenBank/DDBJ whole genome shotgun (WGS) entry which is preliminary data.</text>
</comment>
<evidence type="ECO:0000313" key="2">
    <source>
        <dbReference type="Proteomes" id="UP001231362"/>
    </source>
</evidence>
<dbReference type="EMBL" id="JAUSTU010000009">
    <property type="protein sequence ID" value="MDQ0155938.1"/>
    <property type="molecule type" value="Genomic_DNA"/>
</dbReference>
<accession>A0ABT9V4S3</accession>